<dbReference type="AlphaFoldDB" id="A0A660CEU8"/>
<proteinExistence type="predicted"/>
<accession>A0A660CEU8</accession>
<evidence type="ECO:0000313" key="3">
    <source>
        <dbReference type="EMBL" id="TWH20934.1"/>
    </source>
</evidence>
<evidence type="ECO:0000256" key="1">
    <source>
        <dbReference type="SAM" id="Coils"/>
    </source>
</evidence>
<reference evidence="3 4" key="1">
    <citation type="submission" date="2019-07" db="EMBL/GenBank/DDBJ databases">
        <title>R&amp;d 2014.</title>
        <authorList>
            <person name="Klenk H.-P."/>
        </authorList>
    </citation>
    <scope>NUCLEOTIDE SEQUENCE [LARGE SCALE GENOMIC DNA]</scope>
    <source>
        <strain evidence="3 4">DSM 43194</strain>
    </source>
</reference>
<dbReference type="OrthoDB" id="3622714at2"/>
<organism evidence="3 4">
    <name type="scientific">Prauserella rugosa</name>
    <dbReference type="NCBI Taxonomy" id="43354"/>
    <lineage>
        <taxon>Bacteria</taxon>
        <taxon>Bacillati</taxon>
        <taxon>Actinomycetota</taxon>
        <taxon>Actinomycetes</taxon>
        <taxon>Pseudonocardiales</taxon>
        <taxon>Pseudonocardiaceae</taxon>
        <taxon>Prauserella</taxon>
    </lineage>
</organism>
<evidence type="ECO:0000313" key="4">
    <source>
        <dbReference type="Proteomes" id="UP000317303"/>
    </source>
</evidence>
<dbReference type="Proteomes" id="UP000317303">
    <property type="component" value="Unassembled WGS sequence"/>
</dbReference>
<dbReference type="EMBL" id="VLJV01000001">
    <property type="protein sequence ID" value="TWH20934.1"/>
    <property type="molecule type" value="Genomic_DNA"/>
</dbReference>
<name>A0A660CEU8_9PSEU</name>
<feature type="coiled-coil region" evidence="1">
    <location>
        <begin position="118"/>
        <end position="145"/>
    </location>
</feature>
<keyword evidence="1" id="KW-0175">Coiled coil</keyword>
<gene>
    <name evidence="3" type="ORF">JD82_02785</name>
</gene>
<protein>
    <recommendedName>
        <fullName evidence="5">Excreted virulence factor EspC (Type VII ESX diderm)</fullName>
    </recommendedName>
</protein>
<comment type="caution">
    <text evidence="3">The sequence shown here is derived from an EMBL/GenBank/DDBJ whole genome shotgun (WGS) entry which is preliminary data.</text>
</comment>
<evidence type="ECO:0000256" key="2">
    <source>
        <dbReference type="SAM" id="MobiDB-lite"/>
    </source>
</evidence>
<dbReference type="RefSeq" id="WP_051757581.1">
    <property type="nucleotide sequence ID" value="NZ_JOIJ01000005.1"/>
</dbReference>
<evidence type="ECO:0008006" key="5">
    <source>
        <dbReference type="Google" id="ProtNLM"/>
    </source>
</evidence>
<feature type="region of interest" description="Disordered" evidence="2">
    <location>
        <begin position="1"/>
        <end position="42"/>
    </location>
</feature>
<sequence length="153" mass="16311">MPEFDAPKPVGGGSAETAQVGKMLGNLNPLDSKQMAHAENQSSQLLESAKGGGFRVSENAAKPIRDALIEAYDDVLGILKEARVLAAEPQLGTGPYAQQVANHVRQSADGPQGILPVLEQLKGILQKSEQALKIAMDNYRETEAEQQSTFNGN</sequence>
<keyword evidence="4" id="KW-1185">Reference proteome</keyword>